<organism evidence="1 2">
    <name type="scientific">Araneus ventricosus</name>
    <name type="common">Orbweaver spider</name>
    <name type="synonym">Epeira ventricosa</name>
    <dbReference type="NCBI Taxonomy" id="182803"/>
    <lineage>
        <taxon>Eukaryota</taxon>
        <taxon>Metazoa</taxon>
        <taxon>Ecdysozoa</taxon>
        <taxon>Arthropoda</taxon>
        <taxon>Chelicerata</taxon>
        <taxon>Arachnida</taxon>
        <taxon>Araneae</taxon>
        <taxon>Araneomorphae</taxon>
        <taxon>Entelegynae</taxon>
        <taxon>Araneoidea</taxon>
        <taxon>Araneidae</taxon>
        <taxon>Araneus</taxon>
    </lineage>
</organism>
<dbReference type="Proteomes" id="UP000499080">
    <property type="component" value="Unassembled WGS sequence"/>
</dbReference>
<evidence type="ECO:0000313" key="2">
    <source>
        <dbReference type="Proteomes" id="UP000499080"/>
    </source>
</evidence>
<proteinExistence type="predicted"/>
<evidence type="ECO:0000313" key="1">
    <source>
        <dbReference type="EMBL" id="GBL87281.1"/>
    </source>
</evidence>
<comment type="caution">
    <text evidence="1">The sequence shown here is derived from an EMBL/GenBank/DDBJ whole genome shotgun (WGS) entry which is preliminary data.</text>
</comment>
<protein>
    <submittedName>
        <fullName evidence="1">Uncharacterized protein</fullName>
    </submittedName>
</protein>
<accession>A0A4Y2B4J6</accession>
<gene>
    <name evidence="1" type="ORF">AVEN_147496_1</name>
</gene>
<sequence length="53" mass="5955">MSTWFDSGLEIREMMANGDLSNGATTYSAIISRSFLFPPRLPNVPYCESETCF</sequence>
<keyword evidence="2" id="KW-1185">Reference proteome</keyword>
<reference evidence="1 2" key="1">
    <citation type="journal article" date="2019" name="Sci. Rep.">
        <title>Orb-weaving spider Araneus ventricosus genome elucidates the spidroin gene catalogue.</title>
        <authorList>
            <person name="Kono N."/>
            <person name="Nakamura H."/>
            <person name="Ohtoshi R."/>
            <person name="Moran D.A.P."/>
            <person name="Shinohara A."/>
            <person name="Yoshida Y."/>
            <person name="Fujiwara M."/>
            <person name="Mori M."/>
            <person name="Tomita M."/>
            <person name="Arakawa K."/>
        </authorList>
    </citation>
    <scope>NUCLEOTIDE SEQUENCE [LARGE SCALE GENOMIC DNA]</scope>
</reference>
<name>A0A4Y2B4J6_ARAVE</name>
<dbReference type="EMBL" id="BGPR01158659">
    <property type="protein sequence ID" value="GBL87281.1"/>
    <property type="molecule type" value="Genomic_DNA"/>
</dbReference>
<dbReference type="AlphaFoldDB" id="A0A4Y2B4J6"/>